<dbReference type="EMBL" id="CP001614">
    <property type="protein sequence ID" value="ACR11785.1"/>
    <property type="molecule type" value="Genomic_DNA"/>
</dbReference>
<reference evidence="6 7" key="1">
    <citation type="journal article" date="2009" name="PLoS ONE">
        <title>The complete genome of Teredinibacter turnerae T7901: an intracellular endosymbiont of marine wood-boring bivalves (shipworms).</title>
        <authorList>
            <person name="Yang J.C."/>
            <person name="Madupu R."/>
            <person name="Durkin A.S."/>
            <person name="Ekborg N.A."/>
            <person name="Pedamallu C.S."/>
            <person name="Hostetler J.B."/>
            <person name="Radune D."/>
            <person name="Toms B.S."/>
            <person name="Henrissat B."/>
            <person name="Coutinho P.M."/>
            <person name="Schwarz S."/>
            <person name="Field L."/>
            <person name="Trindade-Silva A.E."/>
            <person name="Soares C.A.G."/>
            <person name="Elshahawi S."/>
            <person name="Hanora A."/>
            <person name="Schmidt E.W."/>
            <person name="Haygood M.G."/>
            <person name="Posfai J."/>
            <person name="Benner J."/>
            <person name="Madinger C."/>
            <person name="Nove J."/>
            <person name="Anton B."/>
            <person name="Chaudhary K."/>
            <person name="Foster J."/>
            <person name="Holman A."/>
            <person name="Kumar S."/>
            <person name="Lessard P.A."/>
            <person name="Luyten Y.A."/>
            <person name="Slatko B."/>
            <person name="Wood N."/>
            <person name="Wu B."/>
            <person name="Teplitski M."/>
            <person name="Mougous J.D."/>
            <person name="Ward N."/>
            <person name="Eisen J.A."/>
            <person name="Badger J.H."/>
            <person name="Distel D.L."/>
        </authorList>
    </citation>
    <scope>NUCLEOTIDE SEQUENCE [LARGE SCALE GENOMIC DNA]</scope>
    <source>
        <strain evidence="7">ATCC 39867 / T7901</strain>
    </source>
</reference>
<dbReference type="SUPFAM" id="SSF50022">
    <property type="entry name" value="ISP domain"/>
    <property type="match status" value="1"/>
</dbReference>
<keyword evidence="3" id="KW-0408">Iron</keyword>
<dbReference type="AlphaFoldDB" id="C5BNK8"/>
<dbReference type="HOGENOM" id="CLU_055690_4_3_6"/>
<dbReference type="Gene3D" id="2.102.10.10">
    <property type="entry name" value="Rieske [2Fe-2S] iron-sulphur domain"/>
    <property type="match status" value="1"/>
</dbReference>
<dbReference type="KEGG" id="ttu:TERTU_0578"/>
<dbReference type="RefSeq" id="WP_015817896.1">
    <property type="nucleotide sequence ID" value="NC_012997.1"/>
</dbReference>
<evidence type="ECO:0000256" key="2">
    <source>
        <dbReference type="ARBA" id="ARBA00022723"/>
    </source>
</evidence>
<accession>C5BNK8</accession>
<evidence type="ECO:0000313" key="7">
    <source>
        <dbReference type="Proteomes" id="UP000009080"/>
    </source>
</evidence>
<organism evidence="6 7">
    <name type="scientific">Teredinibacter turnerae (strain ATCC 39867 / T7901)</name>
    <dbReference type="NCBI Taxonomy" id="377629"/>
    <lineage>
        <taxon>Bacteria</taxon>
        <taxon>Pseudomonadati</taxon>
        <taxon>Pseudomonadota</taxon>
        <taxon>Gammaproteobacteria</taxon>
        <taxon>Cellvibrionales</taxon>
        <taxon>Cellvibrionaceae</taxon>
        <taxon>Teredinibacter</taxon>
    </lineage>
</organism>
<keyword evidence="7" id="KW-1185">Reference proteome</keyword>
<evidence type="ECO:0000259" key="5">
    <source>
        <dbReference type="PROSITE" id="PS51296"/>
    </source>
</evidence>
<evidence type="ECO:0000313" key="6">
    <source>
        <dbReference type="EMBL" id="ACR11785.1"/>
    </source>
</evidence>
<dbReference type="STRING" id="377629.TERTU_0578"/>
<dbReference type="InterPro" id="IPR036922">
    <property type="entry name" value="Rieske_2Fe-2S_sf"/>
</dbReference>
<dbReference type="InterPro" id="IPR017941">
    <property type="entry name" value="Rieske_2Fe-2S"/>
</dbReference>
<dbReference type="Proteomes" id="UP000009080">
    <property type="component" value="Chromosome"/>
</dbReference>
<dbReference type="PANTHER" id="PTHR40261">
    <property type="match status" value="1"/>
</dbReference>
<dbReference type="GO" id="GO:0051537">
    <property type="term" value="F:2 iron, 2 sulfur cluster binding"/>
    <property type="evidence" value="ECO:0007669"/>
    <property type="project" value="UniProtKB-KW"/>
</dbReference>
<evidence type="ECO:0000256" key="4">
    <source>
        <dbReference type="ARBA" id="ARBA00023014"/>
    </source>
</evidence>
<dbReference type="PANTHER" id="PTHR40261:SF1">
    <property type="entry name" value="RIESKE DOMAIN-CONTAINING PROTEIN"/>
    <property type="match status" value="1"/>
</dbReference>
<sequence>MSIKLFSLSALPEGGAVSFPYKNQPAFAVKRDGEIFAYVNSCPHLGIPLEWQENNFLDDDGELIQCATHGALFLIETGECISGPCNGEHLQPININIIAQDVFAE</sequence>
<dbReference type="eggNOG" id="COG2146">
    <property type="taxonomic scope" value="Bacteria"/>
</dbReference>
<dbReference type="Pfam" id="PF00355">
    <property type="entry name" value="Rieske"/>
    <property type="match status" value="1"/>
</dbReference>
<keyword evidence="2" id="KW-0479">Metal-binding</keyword>
<dbReference type="CDD" id="cd03467">
    <property type="entry name" value="Rieske"/>
    <property type="match status" value="1"/>
</dbReference>
<name>C5BNK8_TERTT</name>
<protein>
    <submittedName>
        <fullName evidence="6">Iron-sulfur cluster-binding protein, Rieske domain family</fullName>
    </submittedName>
</protein>
<evidence type="ECO:0000256" key="3">
    <source>
        <dbReference type="ARBA" id="ARBA00023004"/>
    </source>
</evidence>
<proteinExistence type="predicted"/>
<feature type="domain" description="Rieske" evidence="5">
    <location>
        <begin position="3"/>
        <end position="104"/>
    </location>
</feature>
<dbReference type="PROSITE" id="PS51296">
    <property type="entry name" value="RIESKE"/>
    <property type="match status" value="1"/>
</dbReference>
<keyword evidence="4" id="KW-0411">Iron-sulfur</keyword>
<evidence type="ECO:0000256" key="1">
    <source>
        <dbReference type="ARBA" id="ARBA00022714"/>
    </source>
</evidence>
<keyword evidence="1" id="KW-0001">2Fe-2S</keyword>
<gene>
    <name evidence="6" type="ordered locus">TERTU_0578</name>
</gene>
<dbReference type="GO" id="GO:0046872">
    <property type="term" value="F:metal ion binding"/>
    <property type="evidence" value="ECO:0007669"/>
    <property type="project" value="UniProtKB-KW"/>
</dbReference>
<dbReference type="OrthoDB" id="9794779at2"/>